<sequence>MEIDENLLEFGAEIDHNLMRRKFIKIFIGVLFLISGLQIYSFYTQDNYYSLSIVAFSYWIYLVWLVTLTHFIFAAFTIGQRFEYLNSCIENNFKEIKKCSKIHLKITKSVKIFNKIFGLPMMFFFASLFAWNCVGSFTFVMLPKYDWSKIATLIQIGLAICFTFFEIAVTIYAAEKTSNAKIKAIEILYKNLNKQNENQAEVMNFVSQISHTNVSLGCKFFDFNSKFLFQFITATVMYFIILLQFEKCFSKECESE</sequence>
<proteinExistence type="predicted"/>
<dbReference type="PANTHER" id="PTHR21143:SF133">
    <property type="entry name" value="GUSTATORY AND PHEROMONE RECEPTOR 32A-RELATED"/>
    <property type="match status" value="1"/>
</dbReference>
<feature type="transmembrane region" description="Helical" evidence="8">
    <location>
        <begin position="23"/>
        <end position="43"/>
    </location>
</feature>
<evidence type="ECO:0000256" key="8">
    <source>
        <dbReference type="SAM" id="Phobius"/>
    </source>
</evidence>
<keyword evidence="10" id="KW-1185">Reference proteome</keyword>
<dbReference type="GO" id="GO:0050909">
    <property type="term" value="P:sensory perception of taste"/>
    <property type="evidence" value="ECO:0007669"/>
    <property type="project" value="InterPro"/>
</dbReference>
<evidence type="ECO:0000313" key="10">
    <source>
        <dbReference type="Proteomes" id="UP001107558"/>
    </source>
</evidence>
<reference evidence="9" key="1">
    <citation type="submission" date="2021-03" db="EMBL/GenBank/DDBJ databases">
        <title>Chromosome level genome of the anhydrobiotic midge Polypedilum vanderplanki.</title>
        <authorList>
            <person name="Yoshida Y."/>
            <person name="Kikawada T."/>
            <person name="Gusev O."/>
        </authorList>
    </citation>
    <scope>NUCLEOTIDE SEQUENCE</scope>
    <source>
        <strain evidence="9">NIAS01</strain>
        <tissue evidence="9">Whole body or cell culture</tissue>
    </source>
</reference>
<keyword evidence="5 8" id="KW-0472">Membrane</keyword>
<evidence type="ECO:0000313" key="9">
    <source>
        <dbReference type="EMBL" id="KAG5669248.1"/>
    </source>
</evidence>
<feature type="transmembrane region" description="Helical" evidence="8">
    <location>
        <begin position="227"/>
        <end position="245"/>
    </location>
</feature>
<evidence type="ECO:0000256" key="3">
    <source>
        <dbReference type="ARBA" id="ARBA00022692"/>
    </source>
</evidence>
<dbReference type="GO" id="GO:0007165">
    <property type="term" value="P:signal transduction"/>
    <property type="evidence" value="ECO:0007669"/>
    <property type="project" value="UniProtKB-KW"/>
</dbReference>
<keyword evidence="4 8" id="KW-1133">Transmembrane helix</keyword>
<feature type="transmembrane region" description="Helical" evidence="8">
    <location>
        <begin position="49"/>
        <end position="76"/>
    </location>
</feature>
<dbReference type="AlphaFoldDB" id="A0A9J6BHV6"/>
<dbReference type="EMBL" id="JADBJN010000004">
    <property type="protein sequence ID" value="KAG5669248.1"/>
    <property type="molecule type" value="Genomic_DNA"/>
</dbReference>
<gene>
    <name evidence="9" type="ORF">PVAND_017140</name>
</gene>
<dbReference type="GO" id="GO:0043025">
    <property type="term" value="C:neuronal cell body"/>
    <property type="evidence" value="ECO:0007669"/>
    <property type="project" value="TreeGrafter"/>
</dbReference>
<dbReference type="GO" id="GO:0005886">
    <property type="term" value="C:plasma membrane"/>
    <property type="evidence" value="ECO:0007669"/>
    <property type="project" value="UniProtKB-SubCell"/>
</dbReference>
<dbReference type="OrthoDB" id="6366728at2759"/>
<keyword evidence="2" id="KW-1003">Cell membrane</keyword>
<evidence type="ECO:0000256" key="2">
    <source>
        <dbReference type="ARBA" id="ARBA00022475"/>
    </source>
</evidence>
<name>A0A9J6BHV6_POLVA</name>
<dbReference type="PANTHER" id="PTHR21143">
    <property type="entry name" value="INVERTEBRATE GUSTATORY RECEPTOR"/>
    <property type="match status" value="1"/>
</dbReference>
<dbReference type="GO" id="GO:0030425">
    <property type="term" value="C:dendrite"/>
    <property type="evidence" value="ECO:0007669"/>
    <property type="project" value="TreeGrafter"/>
</dbReference>
<evidence type="ECO:0000256" key="7">
    <source>
        <dbReference type="ARBA" id="ARBA00023224"/>
    </source>
</evidence>
<dbReference type="Pfam" id="PF08395">
    <property type="entry name" value="7tm_7"/>
    <property type="match status" value="1"/>
</dbReference>
<keyword evidence="3 8" id="KW-0812">Transmembrane</keyword>
<evidence type="ECO:0000256" key="1">
    <source>
        <dbReference type="ARBA" id="ARBA00004651"/>
    </source>
</evidence>
<keyword evidence="7" id="KW-0807">Transducer</keyword>
<evidence type="ECO:0000256" key="6">
    <source>
        <dbReference type="ARBA" id="ARBA00023170"/>
    </source>
</evidence>
<dbReference type="GO" id="GO:0030424">
    <property type="term" value="C:axon"/>
    <property type="evidence" value="ECO:0007669"/>
    <property type="project" value="TreeGrafter"/>
</dbReference>
<dbReference type="InterPro" id="IPR013604">
    <property type="entry name" value="7TM_chemorcpt"/>
</dbReference>
<organism evidence="9 10">
    <name type="scientific">Polypedilum vanderplanki</name>
    <name type="common">Sleeping chironomid midge</name>
    <dbReference type="NCBI Taxonomy" id="319348"/>
    <lineage>
        <taxon>Eukaryota</taxon>
        <taxon>Metazoa</taxon>
        <taxon>Ecdysozoa</taxon>
        <taxon>Arthropoda</taxon>
        <taxon>Hexapoda</taxon>
        <taxon>Insecta</taxon>
        <taxon>Pterygota</taxon>
        <taxon>Neoptera</taxon>
        <taxon>Endopterygota</taxon>
        <taxon>Diptera</taxon>
        <taxon>Nematocera</taxon>
        <taxon>Chironomoidea</taxon>
        <taxon>Chironomidae</taxon>
        <taxon>Chironominae</taxon>
        <taxon>Polypedilum</taxon>
        <taxon>Polypedilum</taxon>
    </lineage>
</organism>
<evidence type="ECO:0000256" key="4">
    <source>
        <dbReference type="ARBA" id="ARBA00022989"/>
    </source>
</evidence>
<comment type="subcellular location">
    <subcellularLocation>
        <location evidence="1">Cell membrane</location>
        <topology evidence="1">Multi-pass membrane protein</topology>
    </subcellularLocation>
</comment>
<feature type="transmembrane region" description="Helical" evidence="8">
    <location>
        <begin position="116"/>
        <end position="141"/>
    </location>
</feature>
<evidence type="ECO:0008006" key="11">
    <source>
        <dbReference type="Google" id="ProtNLM"/>
    </source>
</evidence>
<dbReference type="GO" id="GO:0008049">
    <property type="term" value="P:male courtship behavior"/>
    <property type="evidence" value="ECO:0007669"/>
    <property type="project" value="TreeGrafter"/>
</dbReference>
<dbReference type="GO" id="GO:0007635">
    <property type="term" value="P:chemosensory behavior"/>
    <property type="evidence" value="ECO:0007669"/>
    <property type="project" value="TreeGrafter"/>
</dbReference>
<evidence type="ECO:0000256" key="5">
    <source>
        <dbReference type="ARBA" id="ARBA00023136"/>
    </source>
</evidence>
<accession>A0A9J6BHV6</accession>
<keyword evidence="6" id="KW-0675">Receptor</keyword>
<feature type="transmembrane region" description="Helical" evidence="8">
    <location>
        <begin position="153"/>
        <end position="174"/>
    </location>
</feature>
<protein>
    <recommendedName>
        <fullName evidence="11">Gustatory receptor</fullName>
    </recommendedName>
</protein>
<comment type="caution">
    <text evidence="9">The sequence shown here is derived from an EMBL/GenBank/DDBJ whole genome shotgun (WGS) entry which is preliminary data.</text>
</comment>
<dbReference type="Proteomes" id="UP001107558">
    <property type="component" value="Chromosome 4"/>
</dbReference>